<reference evidence="4" key="1">
    <citation type="journal article" date="2011" name="J. Bacteriol.">
        <title>Genome sequences of eight morphologically diverse alphaproteobacteria.</title>
        <authorList>
            <consortium name="US DOE Joint Genome Institute"/>
            <person name="Brown P.J."/>
            <person name="Kysela D.T."/>
            <person name="Buechlein A."/>
            <person name="Hemmerich C."/>
            <person name="Brun Y.V."/>
        </authorList>
    </citation>
    <scope>NUCLEOTIDE SEQUENCE [LARGE SCALE GENOMIC DNA]</scope>
    <source>
        <strain evidence="4">ATCC 51888 / DSM 1869 / NCIB 11706 / TK 0415</strain>
    </source>
</reference>
<sequence>MRKTDPVYEPEPPAEPESRDAVTRLPGVATQLIGERMRSMYASMVREPVPDELLNLIRQLEAKEESE</sequence>
<dbReference type="STRING" id="582899.Hden_1367"/>
<protein>
    <recommendedName>
        <fullName evidence="2">Anti-sigma factor NepR domain-containing protein</fullName>
    </recommendedName>
</protein>
<dbReference type="EMBL" id="CP002083">
    <property type="protein sequence ID" value="ADJ23179.1"/>
    <property type="molecule type" value="Genomic_DNA"/>
</dbReference>
<evidence type="ECO:0000259" key="2">
    <source>
        <dbReference type="Pfam" id="PF18557"/>
    </source>
</evidence>
<feature type="region of interest" description="Disordered" evidence="1">
    <location>
        <begin position="1"/>
        <end position="23"/>
    </location>
</feature>
<gene>
    <name evidence="3" type="ordered locus">Hden_1367</name>
</gene>
<dbReference type="HOGENOM" id="CLU_2601314_0_0_5"/>
<dbReference type="AlphaFoldDB" id="D8JX43"/>
<dbReference type="InterPro" id="IPR041649">
    <property type="entry name" value="NepR"/>
</dbReference>
<evidence type="ECO:0000313" key="4">
    <source>
        <dbReference type="Proteomes" id="UP000002033"/>
    </source>
</evidence>
<evidence type="ECO:0000313" key="3">
    <source>
        <dbReference type="EMBL" id="ADJ23179.1"/>
    </source>
</evidence>
<accession>D8JX43</accession>
<name>D8JX43_HYPDA</name>
<evidence type="ECO:0000256" key="1">
    <source>
        <dbReference type="SAM" id="MobiDB-lite"/>
    </source>
</evidence>
<dbReference type="Pfam" id="PF18557">
    <property type="entry name" value="NepR"/>
    <property type="match status" value="1"/>
</dbReference>
<feature type="domain" description="Anti-sigma factor NepR" evidence="2">
    <location>
        <begin position="31"/>
        <end position="64"/>
    </location>
</feature>
<keyword evidence="4" id="KW-1185">Reference proteome</keyword>
<organism evidence="3 4">
    <name type="scientific">Hyphomicrobium denitrificans (strain ATCC 51888 / DSM 1869 / NCIMB 11706 / TK 0415)</name>
    <dbReference type="NCBI Taxonomy" id="582899"/>
    <lineage>
        <taxon>Bacteria</taxon>
        <taxon>Pseudomonadati</taxon>
        <taxon>Pseudomonadota</taxon>
        <taxon>Alphaproteobacteria</taxon>
        <taxon>Hyphomicrobiales</taxon>
        <taxon>Hyphomicrobiaceae</taxon>
        <taxon>Hyphomicrobium</taxon>
    </lineage>
</organism>
<dbReference type="Proteomes" id="UP000002033">
    <property type="component" value="Chromosome"/>
</dbReference>
<dbReference type="KEGG" id="hdn:Hden_1367"/>
<proteinExistence type="predicted"/>